<accession>A0A0P1LT08</accession>
<comment type="catalytic activity">
    <reaction evidence="1">
        <text>adenylyl-molybdopterin + molybdate = Mo-molybdopterin + AMP + H(+)</text>
        <dbReference type="Rhea" id="RHEA:35047"/>
        <dbReference type="ChEBI" id="CHEBI:15378"/>
        <dbReference type="ChEBI" id="CHEBI:36264"/>
        <dbReference type="ChEBI" id="CHEBI:62727"/>
        <dbReference type="ChEBI" id="CHEBI:71302"/>
        <dbReference type="ChEBI" id="CHEBI:456215"/>
    </reaction>
</comment>
<accession>A0A0P1LZX2</accession>
<evidence type="ECO:0000313" key="3">
    <source>
        <dbReference type="EMBL" id="CUS85936.1"/>
    </source>
</evidence>
<dbReference type="Proteomes" id="UP000182011">
    <property type="component" value="Unassembled WGS sequence"/>
</dbReference>
<accession>A0A0P1MAD0</accession>
<dbReference type="UniPathway" id="UPA00344"/>
<evidence type="ECO:0000313" key="6">
    <source>
        <dbReference type="Proteomes" id="UP000182200"/>
    </source>
</evidence>
<keyword evidence="1" id="KW-0460">Magnesium</keyword>
<dbReference type="GO" id="GO:0006777">
    <property type="term" value="P:Mo-molybdopterin cofactor biosynthetic process"/>
    <property type="evidence" value="ECO:0007669"/>
    <property type="project" value="UniProtKB-UniRule"/>
</dbReference>
<accession>A0A0N7MSY7</accession>
<dbReference type="SUPFAM" id="SSF63882">
    <property type="entry name" value="MoeA N-terminal region -like"/>
    <property type="match status" value="1"/>
</dbReference>
<evidence type="ECO:0000259" key="2">
    <source>
        <dbReference type="Pfam" id="PF03453"/>
    </source>
</evidence>
<dbReference type="InterPro" id="IPR005110">
    <property type="entry name" value="MoeA_linker/N"/>
</dbReference>
<accession>A0A0P1P852</accession>
<dbReference type="EMBL" id="CZVI01000010">
    <property type="protein sequence ID" value="CUS85936.1"/>
    <property type="molecule type" value="Genomic_DNA"/>
</dbReference>
<keyword evidence="1" id="KW-0479">Metal-binding</keyword>
<reference evidence="4 5" key="1">
    <citation type="submission" date="2015-11" db="EMBL/GenBank/DDBJ databases">
        <authorList>
            <person name="Zhang Y."/>
            <person name="Guo Z."/>
        </authorList>
    </citation>
    <scope>NUCLEOTIDE SEQUENCE [LARGE SCALE GENOMIC DNA]</scope>
    <source>
        <strain evidence="4">JGI-4</strain>
    </source>
</reference>
<gene>
    <name evidence="4" type="ORF">JGI4_02113</name>
    <name evidence="3" type="ORF">JGI8_00945</name>
</gene>
<feature type="domain" description="MoeA N-terminal and linker" evidence="2">
    <location>
        <begin position="6"/>
        <end position="118"/>
    </location>
</feature>
<dbReference type="Gene3D" id="3.90.105.10">
    <property type="entry name" value="Molybdopterin biosynthesis moea protein, domain 2"/>
    <property type="match status" value="1"/>
</dbReference>
<dbReference type="AlphaFoldDB" id="A0A0P1MDH8"/>
<comment type="pathway">
    <text evidence="1">Cofactor biosynthesis; molybdopterin biosynthesis.</text>
</comment>
<keyword evidence="1" id="KW-0808">Transferase</keyword>
<accession>A0A0N7MUR5</accession>
<accession>A0A0P1NTV2</accession>
<reference evidence="3 6" key="2">
    <citation type="submission" date="2015-11" db="EMBL/GenBank/DDBJ databases">
        <authorList>
            <person name="Varghese N."/>
        </authorList>
    </citation>
    <scope>NUCLEOTIDE SEQUENCE [LARGE SCALE GENOMIC DNA]</scope>
    <source>
        <strain evidence="3 6">JGI-8</strain>
    </source>
</reference>
<dbReference type="GO" id="GO:0061599">
    <property type="term" value="F:molybdopterin molybdotransferase activity"/>
    <property type="evidence" value="ECO:0007669"/>
    <property type="project" value="UniProtKB-UniRule"/>
</dbReference>
<keyword evidence="1" id="KW-0501">Molybdenum cofactor biosynthesis</keyword>
<accession>A0A0P1LVC7</accession>
<dbReference type="PANTHER" id="PTHR10192">
    <property type="entry name" value="MOLYBDOPTERIN BIOSYNTHESIS PROTEIN"/>
    <property type="match status" value="1"/>
</dbReference>
<dbReference type="InterPro" id="IPR036135">
    <property type="entry name" value="MoeA_linker/N_sf"/>
</dbReference>
<dbReference type="EC" id="2.10.1.1" evidence="1"/>
<protein>
    <recommendedName>
        <fullName evidence="1">Molybdopterin molybdenumtransferase</fullName>
        <ecNumber evidence="1">2.10.1.1</ecNumber>
    </recommendedName>
</protein>
<dbReference type="InterPro" id="IPR038987">
    <property type="entry name" value="MoeA-like"/>
</dbReference>
<comment type="similarity">
    <text evidence="1">Belongs to the MoeA family.</text>
</comment>
<dbReference type="RefSeq" id="WP_082349294.1">
    <property type="nucleotide sequence ID" value="NZ_CZVI01000010.1"/>
</dbReference>
<evidence type="ECO:0000313" key="4">
    <source>
        <dbReference type="EMBL" id="CUU08540.1"/>
    </source>
</evidence>
<evidence type="ECO:0000313" key="5">
    <source>
        <dbReference type="Proteomes" id="UP000182011"/>
    </source>
</evidence>
<accession>A0A0P1M9I1</accession>
<proteinExistence type="inferred from homology"/>
<dbReference type="GO" id="GO:0046872">
    <property type="term" value="F:metal ion binding"/>
    <property type="evidence" value="ECO:0007669"/>
    <property type="project" value="UniProtKB-UniRule"/>
</dbReference>
<keyword evidence="1" id="KW-0500">Molybdenum</keyword>
<accession>A0A0P1LJA9</accession>
<accession>A0A0P1MDH8</accession>
<accession>A0A0S4NB52</accession>
<dbReference type="GO" id="GO:0005737">
    <property type="term" value="C:cytoplasm"/>
    <property type="evidence" value="ECO:0007669"/>
    <property type="project" value="TreeGrafter"/>
</dbReference>
<keyword evidence="6" id="KW-1185">Reference proteome</keyword>
<dbReference type="STRING" id="1633631.GCA_001442925_02106"/>
<dbReference type="OrthoDB" id="9804758at2"/>
<sequence length="143" mass="16226">MAGYYITFEEARKLLEKNLFLLDSVKIPVKDALSYILAEDIRSPINLPPFTSSGVDGFAVRFNESEKNDKFILREEEIKAGDYRKINLKKGEAIRIFTGSLLPLNTDAVVMQEFAEIKGNILYVKNRNADLISEDKKGGEYKT</sequence>
<dbReference type="PANTHER" id="PTHR10192:SF5">
    <property type="entry name" value="GEPHYRIN"/>
    <property type="match status" value="1"/>
</dbReference>
<dbReference type="Proteomes" id="UP000182200">
    <property type="component" value="Unassembled WGS sequence"/>
</dbReference>
<dbReference type="EMBL" id="FAOP01000010">
    <property type="protein sequence ID" value="CUU08540.1"/>
    <property type="molecule type" value="Genomic_DNA"/>
</dbReference>
<dbReference type="Pfam" id="PF03453">
    <property type="entry name" value="MoeA_N"/>
    <property type="match status" value="1"/>
</dbReference>
<evidence type="ECO:0000256" key="1">
    <source>
        <dbReference type="RuleBase" id="RU365090"/>
    </source>
</evidence>
<comment type="function">
    <text evidence="1">Catalyzes the insertion of molybdate into adenylated molybdopterin with the concomitant release of AMP.</text>
</comment>
<name>A0A0P1MDH8_9BACT</name>
<organism evidence="4 5">
    <name type="scientific">Candidatus Kryptonium thompsonii</name>
    <dbReference type="NCBI Taxonomy" id="1633631"/>
    <lineage>
        <taxon>Bacteria</taxon>
        <taxon>Pseudomonadati</taxon>
        <taxon>Candidatus Kryptoniota</taxon>
        <taxon>Candidatus Kryptonium</taxon>
    </lineage>
</organism>
<comment type="cofactor">
    <cofactor evidence="1">
        <name>Mg(2+)</name>
        <dbReference type="ChEBI" id="CHEBI:18420"/>
    </cofactor>
</comment>
<dbReference type="Gene3D" id="2.170.190.11">
    <property type="entry name" value="Molybdopterin biosynthesis moea protein, domain 3"/>
    <property type="match status" value="1"/>
</dbReference>